<dbReference type="KEGG" id="psoj:PHYSODRAFT_323754"/>
<dbReference type="InParanoid" id="G4YLI3"/>
<dbReference type="STRING" id="1094619.G4YLI3"/>
<name>G4YLI3_PHYSP</name>
<organism evidence="1 2">
    <name type="scientific">Phytophthora sojae (strain P6497)</name>
    <name type="common">Soybean stem and root rot agent</name>
    <name type="synonym">Phytophthora megasperma f. sp. glycines</name>
    <dbReference type="NCBI Taxonomy" id="1094619"/>
    <lineage>
        <taxon>Eukaryota</taxon>
        <taxon>Sar</taxon>
        <taxon>Stramenopiles</taxon>
        <taxon>Oomycota</taxon>
        <taxon>Peronosporomycetes</taxon>
        <taxon>Peronosporales</taxon>
        <taxon>Peronosporaceae</taxon>
        <taxon>Phytophthora</taxon>
    </lineage>
</organism>
<dbReference type="Proteomes" id="UP000002640">
    <property type="component" value="Unassembled WGS sequence"/>
</dbReference>
<dbReference type="EMBL" id="JH159151">
    <property type="protein sequence ID" value="EGZ30357.1"/>
    <property type="molecule type" value="Genomic_DNA"/>
</dbReference>
<reference evidence="1 2" key="1">
    <citation type="journal article" date="2006" name="Science">
        <title>Phytophthora genome sequences uncover evolutionary origins and mechanisms of pathogenesis.</title>
        <authorList>
            <person name="Tyler B.M."/>
            <person name="Tripathy S."/>
            <person name="Zhang X."/>
            <person name="Dehal P."/>
            <person name="Jiang R.H."/>
            <person name="Aerts A."/>
            <person name="Arredondo F.D."/>
            <person name="Baxter L."/>
            <person name="Bensasson D."/>
            <person name="Beynon J.L."/>
            <person name="Chapman J."/>
            <person name="Damasceno C.M."/>
            <person name="Dorrance A.E."/>
            <person name="Dou D."/>
            <person name="Dickerman A.W."/>
            <person name="Dubchak I.L."/>
            <person name="Garbelotto M."/>
            <person name="Gijzen M."/>
            <person name="Gordon S.G."/>
            <person name="Govers F."/>
            <person name="Grunwald N.J."/>
            <person name="Huang W."/>
            <person name="Ivors K.L."/>
            <person name="Jones R.W."/>
            <person name="Kamoun S."/>
            <person name="Krampis K."/>
            <person name="Lamour K.H."/>
            <person name="Lee M.K."/>
            <person name="McDonald W.H."/>
            <person name="Medina M."/>
            <person name="Meijer H.J."/>
            <person name="Nordberg E.K."/>
            <person name="Maclean D.J."/>
            <person name="Ospina-Giraldo M.D."/>
            <person name="Morris P.F."/>
            <person name="Phuntumart V."/>
            <person name="Putnam N.H."/>
            <person name="Rash S."/>
            <person name="Rose J.K."/>
            <person name="Sakihama Y."/>
            <person name="Salamov A.A."/>
            <person name="Savidor A."/>
            <person name="Scheuring C.F."/>
            <person name="Smith B.M."/>
            <person name="Sobral B.W."/>
            <person name="Terry A."/>
            <person name="Torto-Alalibo T.A."/>
            <person name="Win J."/>
            <person name="Xu Z."/>
            <person name="Zhang H."/>
            <person name="Grigoriev I.V."/>
            <person name="Rokhsar D.S."/>
            <person name="Boore J.L."/>
        </authorList>
    </citation>
    <scope>NUCLEOTIDE SEQUENCE [LARGE SCALE GENOMIC DNA]</scope>
    <source>
        <strain evidence="1 2">P6497</strain>
    </source>
</reference>
<dbReference type="RefSeq" id="XP_009517632.1">
    <property type="nucleotide sequence ID" value="XM_009519337.1"/>
</dbReference>
<evidence type="ECO:0008006" key="3">
    <source>
        <dbReference type="Google" id="ProtNLM"/>
    </source>
</evidence>
<keyword evidence="2" id="KW-1185">Reference proteome</keyword>
<proteinExistence type="predicted"/>
<evidence type="ECO:0000313" key="2">
    <source>
        <dbReference type="Proteomes" id="UP000002640"/>
    </source>
</evidence>
<protein>
    <recommendedName>
        <fullName evidence="3">Pyruvate kinase</fullName>
    </recommendedName>
</protein>
<gene>
    <name evidence="1" type="ORF">PHYSODRAFT_323754</name>
</gene>
<dbReference type="InterPro" id="IPR040442">
    <property type="entry name" value="Pyrv_kinase-like_dom_sf"/>
</dbReference>
<accession>G4YLI3</accession>
<evidence type="ECO:0000313" key="1">
    <source>
        <dbReference type="EMBL" id="EGZ30357.1"/>
    </source>
</evidence>
<sequence length="116" mass="12566">MVVSRCNAVVKPANVATQMLEYTQNNLLPTRTMVSSGELVTTINMAVKEANELLLQPTYRAKFQSDLLTSAACASHGCANLHGLHGAQGDQVQARLNTAVSYVILEVYFEKPTAAR</sequence>
<dbReference type="GeneID" id="20645013"/>
<dbReference type="AlphaFoldDB" id="G4YLI3"/>
<dbReference type="Gene3D" id="3.20.20.60">
    <property type="entry name" value="Phosphoenolpyruvate-binding domains"/>
    <property type="match status" value="1"/>
</dbReference>